<reference evidence="2 3" key="1">
    <citation type="submission" date="2016-10" db="EMBL/GenBank/DDBJ databases">
        <authorList>
            <person name="de Groot N.N."/>
        </authorList>
    </citation>
    <scope>NUCLEOTIDE SEQUENCE [LARGE SCALE GENOMIC DNA]</scope>
    <source>
        <strain evidence="2 3">CGMCC 1.11147</strain>
    </source>
</reference>
<name>A0A1H0HAU0_9ACTN</name>
<evidence type="ECO:0000256" key="1">
    <source>
        <dbReference type="SAM" id="MobiDB-lite"/>
    </source>
</evidence>
<proteinExistence type="predicted"/>
<feature type="compositionally biased region" description="Acidic residues" evidence="1">
    <location>
        <begin position="356"/>
        <end position="369"/>
    </location>
</feature>
<sequence length="369" mass="37969">MYLETDVPGNPSAIEGAAAYLRESLKSGADTLADEVHAQRGLLASAWEGEGGEAFHSRATTLAERADFYVTMAEAAAGELEYVASVLSVVQLGMGAVRTQAVVGGLQLSGTRVLAPAETGEGPAYETAVATWNTVVTDHAEHLQKWFDALEEATGFFKDHTADLVQMVVGLMTAGYSSYLMNRLTKILAGEAAFRRGNVTALAGELEDMVDRMRSGKFYGTLDNYDHLVGEYKGATSAADEAAEAAKNPKLPGGIRGGLGALGVLATAYGVYDDVQSGESTEQAVVSQGGGLLAGLLAGGATGAAVGSVVPGPGNVVGAVSGAIVGGVTGYFADQGIDHLYENGEEPPPEPLSEGELGELLDDYQEGSG</sequence>
<protein>
    <submittedName>
        <fullName evidence="2">Uncharacterized protein</fullName>
    </submittedName>
</protein>
<dbReference type="EMBL" id="FNIC01000006">
    <property type="protein sequence ID" value="SDO16326.1"/>
    <property type="molecule type" value="Genomic_DNA"/>
</dbReference>
<dbReference type="STRING" id="1005944.SAMN05192576_3525"/>
<dbReference type="AlphaFoldDB" id="A0A1H0HAU0"/>
<organism evidence="2 3">
    <name type="scientific">Nocardioides szechwanensis</name>
    <dbReference type="NCBI Taxonomy" id="1005944"/>
    <lineage>
        <taxon>Bacteria</taxon>
        <taxon>Bacillati</taxon>
        <taxon>Actinomycetota</taxon>
        <taxon>Actinomycetes</taxon>
        <taxon>Propionibacteriales</taxon>
        <taxon>Nocardioidaceae</taxon>
        <taxon>Nocardioides</taxon>
    </lineage>
</organism>
<accession>A0A1H0HAU0</accession>
<keyword evidence="3" id="KW-1185">Reference proteome</keyword>
<dbReference type="RefSeq" id="WP_091026109.1">
    <property type="nucleotide sequence ID" value="NZ_BKAE01000008.1"/>
</dbReference>
<gene>
    <name evidence="2" type="ORF">SAMN05192576_3525</name>
</gene>
<dbReference type="Proteomes" id="UP000199004">
    <property type="component" value="Unassembled WGS sequence"/>
</dbReference>
<evidence type="ECO:0000313" key="3">
    <source>
        <dbReference type="Proteomes" id="UP000199004"/>
    </source>
</evidence>
<evidence type="ECO:0000313" key="2">
    <source>
        <dbReference type="EMBL" id="SDO16326.1"/>
    </source>
</evidence>
<dbReference type="OrthoDB" id="3770379at2"/>
<feature type="region of interest" description="Disordered" evidence="1">
    <location>
        <begin position="341"/>
        <end position="369"/>
    </location>
</feature>